<name>A0A7G7W3W4_9BACT</name>
<dbReference type="AlphaFoldDB" id="A0A7G7W3W4"/>
<dbReference type="PANTHER" id="PTHR34599">
    <property type="entry name" value="PEROXIDASE-RELATED"/>
    <property type="match status" value="1"/>
</dbReference>
<reference evidence="2 3" key="1">
    <citation type="submission" date="2020-08" db="EMBL/GenBank/DDBJ databases">
        <title>Hymenobacter sp. S2-20-2 genome sequencing.</title>
        <authorList>
            <person name="Jin L."/>
        </authorList>
    </citation>
    <scope>NUCLEOTIDE SEQUENCE [LARGE SCALE GENOMIC DNA]</scope>
    <source>
        <strain evidence="2 3">S2-20-2</strain>
    </source>
</reference>
<dbReference type="Proteomes" id="UP000515489">
    <property type="component" value="Chromosome"/>
</dbReference>
<evidence type="ECO:0000313" key="3">
    <source>
        <dbReference type="Proteomes" id="UP000515489"/>
    </source>
</evidence>
<evidence type="ECO:0000313" key="2">
    <source>
        <dbReference type="EMBL" id="QNH61057.1"/>
    </source>
</evidence>
<keyword evidence="3" id="KW-1185">Reference proteome</keyword>
<dbReference type="KEGG" id="hsk:H4317_12840"/>
<dbReference type="Gene3D" id="1.10.606.20">
    <property type="match status" value="1"/>
</dbReference>
<dbReference type="InterPro" id="IPR000326">
    <property type="entry name" value="PAP2/HPO"/>
</dbReference>
<evidence type="ECO:0000259" key="1">
    <source>
        <dbReference type="Pfam" id="PF01569"/>
    </source>
</evidence>
<keyword evidence="2" id="KW-0560">Oxidoreductase</keyword>
<gene>
    <name evidence="2" type="ORF">H4317_12840</name>
</gene>
<proteinExistence type="predicted"/>
<feature type="domain" description="Phosphatidic acid phosphatase type 2/haloperoxidase" evidence="1">
    <location>
        <begin position="323"/>
        <end position="439"/>
    </location>
</feature>
<protein>
    <submittedName>
        <fullName evidence="2">Vanadium-dependent haloperoxidase</fullName>
    </submittedName>
</protein>
<keyword evidence="2" id="KW-0575">Peroxidase</keyword>
<organism evidence="2 3">
    <name type="scientific">Hymenobacter sediminicola</name>
    <dbReference type="NCBI Taxonomy" id="2761579"/>
    <lineage>
        <taxon>Bacteria</taxon>
        <taxon>Pseudomonadati</taxon>
        <taxon>Bacteroidota</taxon>
        <taxon>Cytophagia</taxon>
        <taxon>Cytophagales</taxon>
        <taxon>Hymenobacteraceae</taxon>
        <taxon>Hymenobacter</taxon>
    </lineage>
</organism>
<dbReference type="PANTHER" id="PTHR34599:SF1">
    <property type="entry name" value="PHOSPHATIDIC ACID PHOSPHATASE TYPE 2_HALOPEROXIDASE DOMAIN-CONTAINING PROTEIN"/>
    <property type="match status" value="1"/>
</dbReference>
<dbReference type="SUPFAM" id="SSF48317">
    <property type="entry name" value="Acid phosphatase/Vanadium-dependent haloperoxidase"/>
    <property type="match status" value="1"/>
</dbReference>
<accession>A0A7G7W3W4</accession>
<dbReference type="Pfam" id="PF01569">
    <property type="entry name" value="PAP2"/>
    <property type="match status" value="1"/>
</dbReference>
<dbReference type="InterPro" id="IPR052559">
    <property type="entry name" value="V-haloperoxidase"/>
</dbReference>
<dbReference type="EMBL" id="CP060202">
    <property type="protein sequence ID" value="QNH61057.1"/>
    <property type="molecule type" value="Genomic_DNA"/>
</dbReference>
<dbReference type="CDD" id="cd03398">
    <property type="entry name" value="PAP2_haloperoxidase"/>
    <property type="match status" value="1"/>
</dbReference>
<sequence length="455" mass="50318">MDKLLLLSTARRLAWSGLVVLALLLQNCQSDKETAAPESVPATSYTAEVADKWAKLTLQLVRTSPGFTPPVTARALGYAGLTMYESVVAGIPGRRSMAGQLQDLSSLPQPEAGQVYNWQLSANAAQASILKALFANTTAASMARIDSLETALARQHAGSDEAVADRSSQYGRSVAQAIFTWSRTDGGHEGYNRNFPASFIPASALGDWQPTENGRTIPMQPYWGSNRTFLATDRNMPMPVPISYSSAPTSQYYAQYLEVYAKNRSLTQEEKEIAVWWADDPSETFTPPGHSYNLARILVNTTHADLGKATETFARTGIAVADAFILCWKCKYIYNNERPYTFVRRFIDPTWVPFWPAPPFPGFPSGHATQSAATAIVLEQLYGNITFTDDSHVGRGRDIPRATDFRARTYHSFWETAEESALSRFLGGIHSRQDNEIGLREGRKIGQNVNALNWR</sequence>
<dbReference type="RefSeq" id="WP_185886987.1">
    <property type="nucleotide sequence ID" value="NZ_CP060202.1"/>
</dbReference>
<dbReference type="GO" id="GO:0004601">
    <property type="term" value="F:peroxidase activity"/>
    <property type="evidence" value="ECO:0007669"/>
    <property type="project" value="UniProtKB-KW"/>
</dbReference>
<dbReference type="InterPro" id="IPR036938">
    <property type="entry name" value="PAP2/HPO_sf"/>
</dbReference>